<dbReference type="HOGENOM" id="CLU_2091226_0_0_2"/>
<evidence type="ECO:0000256" key="1">
    <source>
        <dbReference type="SAM" id="Phobius"/>
    </source>
</evidence>
<feature type="transmembrane region" description="Helical" evidence="1">
    <location>
        <begin position="15"/>
        <end position="33"/>
    </location>
</feature>
<evidence type="ECO:0008006" key="4">
    <source>
        <dbReference type="Google" id="ProtNLM"/>
    </source>
</evidence>
<keyword evidence="1" id="KW-0472">Membrane</keyword>
<keyword evidence="1" id="KW-1133">Transmembrane helix</keyword>
<feature type="transmembrane region" description="Helical" evidence="1">
    <location>
        <begin position="88"/>
        <end position="106"/>
    </location>
</feature>
<name>V5TTA0_HALHI</name>
<dbReference type="RefSeq" id="WP_023842887.1">
    <property type="nucleotide sequence ID" value="NC_023010.2"/>
</dbReference>
<gene>
    <name evidence="2" type="ORF">HISP_16095</name>
</gene>
<dbReference type="EMBL" id="CP006885">
    <property type="protein sequence ID" value="AHB67829.1"/>
    <property type="molecule type" value="Genomic_DNA"/>
</dbReference>
<accession>V5TTA0</accession>
<proteinExistence type="predicted"/>
<sequence>MTALRSLQNRIRPEATLLMLGVIGAATYFEFIYHGPPTVYSIVLWIVVVPMLLATTVDGVQDHPLYQPLLYAGFVLVGTLQYLDGHWFLLAGLFIICGVLGLLSVFRQKRSLFGSG</sequence>
<dbReference type="Proteomes" id="UP000018572">
    <property type="component" value="Chromosome 2"/>
</dbReference>
<keyword evidence="1" id="KW-0812">Transmembrane</keyword>
<reference evidence="2 3" key="1">
    <citation type="journal article" date="2014" name="Genome Announc.">
        <title>Complete Genome Sequence of the Extremely Halophilic Archaeon Haloarcula hispanica Strain N601.</title>
        <authorList>
            <person name="Ding J.Y."/>
            <person name="Chiang P.W."/>
            <person name="Hong M.J."/>
            <person name="Dyall-Smith M."/>
            <person name="Tang S.L."/>
        </authorList>
    </citation>
    <scope>NUCLEOTIDE SEQUENCE [LARGE SCALE GENOMIC DNA]</scope>
    <source>
        <strain evidence="2 3">N601</strain>
    </source>
</reference>
<dbReference type="AlphaFoldDB" id="V5TTA0"/>
<organism evidence="2 3">
    <name type="scientific">Haloarcula hispanica N601</name>
    <dbReference type="NCBI Taxonomy" id="1417673"/>
    <lineage>
        <taxon>Archaea</taxon>
        <taxon>Methanobacteriati</taxon>
        <taxon>Methanobacteriota</taxon>
        <taxon>Stenosarchaea group</taxon>
        <taxon>Halobacteria</taxon>
        <taxon>Halobacteriales</taxon>
        <taxon>Haloarculaceae</taxon>
        <taxon>Haloarcula</taxon>
    </lineage>
</organism>
<dbReference type="KEGG" id="hhn:HISP_16095"/>
<keyword evidence="3" id="KW-1185">Reference proteome</keyword>
<protein>
    <recommendedName>
        <fullName evidence="4">SPW repeat-containing protein</fullName>
    </recommendedName>
</protein>
<feature type="transmembrane region" description="Helical" evidence="1">
    <location>
        <begin position="39"/>
        <end position="57"/>
    </location>
</feature>
<evidence type="ECO:0000313" key="3">
    <source>
        <dbReference type="Proteomes" id="UP000018572"/>
    </source>
</evidence>
<dbReference type="GeneID" id="25154399"/>
<evidence type="ECO:0000313" key="2">
    <source>
        <dbReference type="EMBL" id="AHB67829.1"/>
    </source>
</evidence>